<protein>
    <submittedName>
        <fullName evidence="1">Uncharacterized protein</fullName>
    </submittedName>
</protein>
<evidence type="ECO:0000313" key="2">
    <source>
        <dbReference type="Proteomes" id="UP000646659"/>
    </source>
</evidence>
<dbReference type="Proteomes" id="UP000646659">
    <property type="component" value="Unassembled WGS sequence"/>
</dbReference>
<comment type="caution">
    <text evidence="1">The sequence shown here is derived from an EMBL/GenBank/DDBJ whole genome shotgun (WGS) entry which is preliminary data.</text>
</comment>
<proteinExistence type="predicted"/>
<organism evidence="1 2">
    <name type="scientific">Methanothermobacter thermautotrophicus</name>
    <name type="common">Methanobacterium thermoformicicum</name>
    <dbReference type="NCBI Taxonomy" id="145262"/>
    <lineage>
        <taxon>Archaea</taxon>
        <taxon>Methanobacteriati</taxon>
        <taxon>Methanobacteriota</taxon>
        <taxon>Methanomada group</taxon>
        <taxon>Methanobacteria</taxon>
        <taxon>Methanobacteriales</taxon>
        <taxon>Methanobacteriaceae</taxon>
        <taxon>Methanothermobacter</taxon>
    </lineage>
</organism>
<dbReference type="RefSeq" id="WP_192961379.1">
    <property type="nucleotide sequence ID" value="NZ_QKOF01000003.1"/>
</dbReference>
<gene>
    <name evidence="1" type="ORF">DNK57_02000</name>
</gene>
<reference evidence="1" key="1">
    <citation type="submission" date="2018-06" db="EMBL/GenBank/DDBJ databases">
        <title>Draft genome sequence of Methanothermobacter thermautotrophicus Strain WHS, a thermophilic, hydrogenotrophic methanogen isolated from Washburn Hot Springs in Yellowstone National Park, USA.</title>
        <authorList>
            <person name="Mckay L.J."/>
            <person name="Klingelsmith K."/>
            <person name="Inskeep W.P."/>
            <person name="Fields M.W."/>
        </authorList>
    </citation>
    <scope>NUCLEOTIDE SEQUENCE</scope>
    <source>
        <strain evidence="1">WHS</strain>
    </source>
</reference>
<name>A0A842YNQ7_METTF</name>
<accession>A0A842YNQ7</accession>
<evidence type="ECO:0000313" key="1">
    <source>
        <dbReference type="EMBL" id="MBE2899603.1"/>
    </source>
</evidence>
<dbReference type="AlphaFoldDB" id="A0A842YNQ7"/>
<dbReference type="EMBL" id="QKOF01000003">
    <property type="protein sequence ID" value="MBE2899603.1"/>
    <property type="molecule type" value="Genomic_DNA"/>
</dbReference>
<sequence>MEDIKRGDALILRIRKDVKEVLETLPVAVQGMVYLPKHLQSSLDVQAGDMIDLEIETIKSRKRMKDDGC</sequence>